<evidence type="ECO:0000313" key="1">
    <source>
        <dbReference type="EMBL" id="GLC24795.1"/>
    </source>
</evidence>
<dbReference type="Pfam" id="PF02585">
    <property type="entry name" value="PIG-L"/>
    <property type="match status" value="1"/>
</dbReference>
<dbReference type="AlphaFoldDB" id="A0AA37QEF7"/>
<proteinExistence type="predicted"/>
<name>A0AA37QEF7_9BACT</name>
<reference evidence="1" key="1">
    <citation type="submission" date="2022-08" db="EMBL/GenBank/DDBJ databases">
        <title>Draft genome sequencing of Roseisolibacter agri AW1220.</title>
        <authorList>
            <person name="Tobiishi Y."/>
            <person name="Tonouchi A."/>
        </authorList>
    </citation>
    <scope>NUCLEOTIDE SEQUENCE</scope>
    <source>
        <strain evidence="1">AW1220</strain>
    </source>
</reference>
<keyword evidence="2" id="KW-1185">Reference proteome</keyword>
<dbReference type="Proteomes" id="UP001161325">
    <property type="component" value="Unassembled WGS sequence"/>
</dbReference>
<dbReference type="Gene3D" id="3.40.50.10320">
    <property type="entry name" value="LmbE-like"/>
    <property type="match status" value="1"/>
</dbReference>
<dbReference type="InterPro" id="IPR024078">
    <property type="entry name" value="LmbE-like_dom_sf"/>
</dbReference>
<dbReference type="SUPFAM" id="SSF102588">
    <property type="entry name" value="LmbE-like"/>
    <property type="match status" value="1"/>
</dbReference>
<dbReference type="GO" id="GO:0016811">
    <property type="term" value="F:hydrolase activity, acting on carbon-nitrogen (but not peptide) bonds, in linear amides"/>
    <property type="evidence" value="ECO:0007669"/>
    <property type="project" value="TreeGrafter"/>
</dbReference>
<evidence type="ECO:0000313" key="2">
    <source>
        <dbReference type="Proteomes" id="UP001161325"/>
    </source>
</evidence>
<dbReference type="PANTHER" id="PTHR12993">
    <property type="entry name" value="N-ACETYLGLUCOSAMINYL-PHOSPHATIDYLINOSITOL DE-N-ACETYLASE-RELATED"/>
    <property type="match status" value="1"/>
</dbReference>
<protein>
    <recommendedName>
        <fullName evidence="3">Mycothiol S-conjugate amidase</fullName>
    </recommendedName>
</protein>
<sequence length="250" mass="27194">MTDGLLAILAHPDDESFMLAATAARTAASGRHVALVCATRGQAGSAGDPPLVSRDELPALRERELRDACAILGVELLALLDHEDKQLGSADTDAMREVLVRHVRAARPAVVVTFDPKGVSNHADHQAIHRFTIDAVTAAADARYAPALGAPHRVRRVVWPAPILTTHEWRPEVLAAHWGVDYLIDGRAHRDTKLAALHAHRTQHRAVEREWLSDVYRASGGANLDWEVFRHAWGEPPPGVPAPDLFAGLD</sequence>
<dbReference type="EMBL" id="BRXS01000002">
    <property type="protein sequence ID" value="GLC24795.1"/>
    <property type="molecule type" value="Genomic_DNA"/>
</dbReference>
<evidence type="ECO:0008006" key="3">
    <source>
        <dbReference type="Google" id="ProtNLM"/>
    </source>
</evidence>
<dbReference type="PANTHER" id="PTHR12993:SF11">
    <property type="entry name" value="N-ACETYLGLUCOSAMINYL-PHOSPHATIDYLINOSITOL DE-N-ACETYLASE"/>
    <property type="match status" value="1"/>
</dbReference>
<gene>
    <name evidence="1" type="ORF">rosag_13080</name>
</gene>
<comment type="caution">
    <text evidence="1">The sequence shown here is derived from an EMBL/GenBank/DDBJ whole genome shotgun (WGS) entry which is preliminary data.</text>
</comment>
<organism evidence="1 2">
    <name type="scientific">Roseisolibacter agri</name>
    <dbReference type="NCBI Taxonomy" id="2014610"/>
    <lineage>
        <taxon>Bacteria</taxon>
        <taxon>Pseudomonadati</taxon>
        <taxon>Gemmatimonadota</taxon>
        <taxon>Gemmatimonadia</taxon>
        <taxon>Gemmatimonadales</taxon>
        <taxon>Gemmatimonadaceae</taxon>
        <taxon>Roseisolibacter</taxon>
    </lineage>
</organism>
<dbReference type="RefSeq" id="WP_284349240.1">
    <property type="nucleotide sequence ID" value="NZ_BRXS01000002.1"/>
</dbReference>
<accession>A0AA37QEF7</accession>
<dbReference type="InterPro" id="IPR003737">
    <property type="entry name" value="GlcNAc_PI_deacetylase-related"/>
</dbReference>